<dbReference type="Gene3D" id="1.10.287.130">
    <property type="match status" value="1"/>
</dbReference>
<dbReference type="RefSeq" id="WP_047765970.1">
    <property type="nucleotide sequence ID" value="NZ_LAQL01000021.1"/>
</dbReference>
<accession>A0A0H2MA32</accession>
<keyword evidence="3" id="KW-1185">Reference proteome</keyword>
<dbReference type="Pfam" id="PF10090">
    <property type="entry name" value="HPTransfase"/>
    <property type="match status" value="1"/>
</dbReference>
<evidence type="ECO:0000259" key="1">
    <source>
        <dbReference type="Pfam" id="PF10090"/>
    </source>
</evidence>
<protein>
    <recommendedName>
        <fullName evidence="1">Histidine phosphotransferase ChpT C-terminal domain-containing protein</fullName>
    </recommendedName>
</protein>
<dbReference type="InterPro" id="IPR018762">
    <property type="entry name" value="ChpT_C"/>
</dbReference>
<evidence type="ECO:0000313" key="3">
    <source>
        <dbReference type="Proteomes" id="UP000035444"/>
    </source>
</evidence>
<gene>
    <name evidence="2" type="ORF">WH96_19745</name>
</gene>
<evidence type="ECO:0000313" key="2">
    <source>
        <dbReference type="EMBL" id="KLN59011.1"/>
    </source>
</evidence>
<name>A0A0H2MA32_9PROT</name>
<sequence>MNSTIDFRVLELLSSRLCHDLVGPVGAVNNGLELMEDDSFGMADDALKLASASASQAAATLQFYRLAYGLAGSRMGSDYATLNQLAVNYLSHTKVDFKWPDLTAPEGLPDNGGKVLLNLVALGVEMLPRGGVITALSGNADTGTFVAVTVTGEQISIREEVMEALTDDVDTQELTPRNVHAYFTRFLARQSGTDLLINNSVEGHVQLIVSF</sequence>
<organism evidence="2 3">
    <name type="scientific">Kiloniella spongiae</name>
    <dbReference type="NCBI Taxonomy" id="1489064"/>
    <lineage>
        <taxon>Bacteria</taxon>
        <taxon>Pseudomonadati</taxon>
        <taxon>Pseudomonadota</taxon>
        <taxon>Alphaproteobacteria</taxon>
        <taxon>Rhodospirillales</taxon>
        <taxon>Kiloniellaceae</taxon>
        <taxon>Kiloniella</taxon>
    </lineage>
</organism>
<dbReference type="STRING" id="1489064.WH96_19745"/>
<reference evidence="2 3" key="1">
    <citation type="submission" date="2015-03" db="EMBL/GenBank/DDBJ databases">
        <title>Genome Sequence of Kiloniella spongiae MEBiC09566, isolated from a marine sponge.</title>
        <authorList>
            <person name="Shao Z."/>
            <person name="Wang L."/>
            <person name="Li X."/>
        </authorList>
    </citation>
    <scope>NUCLEOTIDE SEQUENCE [LARGE SCALE GENOMIC DNA]</scope>
    <source>
        <strain evidence="2 3">MEBiC09566</strain>
    </source>
</reference>
<dbReference type="EMBL" id="LAQL01000021">
    <property type="protein sequence ID" value="KLN59011.1"/>
    <property type="molecule type" value="Genomic_DNA"/>
</dbReference>
<dbReference type="Proteomes" id="UP000035444">
    <property type="component" value="Unassembled WGS sequence"/>
</dbReference>
<dbReference type="InterPro" id="IPR036890">
    <property type="entry name" value="HATPase_C_sf"/>
</dbReference>
<feature type="domain" description="Histidine phosphotransferase ChpT C-terminal" evidence="1">
    <location>
        <begin position="81"/>
        <end position="198"/>
    </location>
</feature>
<dbReference type="OrthoDB" id="9803702at2"/>
<comment type="caution">
    <text evidence="2">The sequence shown here is derived from an EMBL/GenBank/DDBJ whole genome shotgun (WGS) entry which is preliminary data.</text>
</comment>
<proteinExistence type="predicted"/>
<dbReference type="AlphaFoldDB" id="A0A0H2MA32"/>
<dbReference type="Gene3D" id="3.30.565.10">
    <property type="entry name" value="Histidine kinase-like ATPase, C-terminal domain"/>
    <property type="match status" value="1"/>
</dbReference>
<dbReference type="PATRIC" id="fig|1489064.4.peg.1777"/>